<reference evidence="4" key="1">
    <citation type="submission" date="2015-11" db="EMBL/GenBank/DDBJ databases">
        <title>De novo transcriptome assembly of four potential Pierce s Disease insect vectors from Arizona vineyards.</title>
        <authorList>
            <person name="Tassone E.E."/>
        </authorList>
    </citation>
    <scope>NUCLEOTIDE SEQUENCE</scope>
</reference>
<feature type="domain" description="CCHC-type" evidence="2">
    <location>
        <begin position="119"/>
        <end position="133"/>
    </location>
</feature>
<dbReference type="Gene3D" id="3.30.70.270">
    <property type="match status" value="1"/>
</dbReference>
<dbReference type="GO" id="GO:0071897">
    <property type="term" value="P:DNA biosynthetic process"/>
    <property type="evidence" value="ECO:0007669"/>
    <property type="project" value="UniProtKB-ARBA"/>
</dbReference>
<accession>A0A1B6EVL7</accession>
<dbReference type="InterPro" id="IPR043502">
    <property type="entry name" value="DNA/RNA_pol_sf"/>
</dbReference>
<dbReference type="GO" id="GO:0008270">
    <property type="term" value="F:zinc ion binding"/>
    <property type="evidence" value="ECO:0007669"/>
    <property type="project" value="UniProtKB-KW"/>
</dbReference>
<dbReference type="PANTHER" id="PTHR37984:SF9">
    <property type="entry name" value="INTEGRASE CATALYTIC DOMAIN-CONTAINING PROTEIN"/>
    <property type="match status" value="1"/>
</dbReference>
<dbReference type="SUPFAM" id="SSF56672">
    <property type="entry name" value="DNA/RNA polymerases"/>
    <property type="match status" value="1"/>
</dbReference>
<evidence type="ECO:0000313" key="4">
    <source>
        <dbReference type="EMBL" id="JAS41969.1"/>
    </source>
</evidence>
<feature type="non-terminal residue" evidence="4">
    <location>
        <position position="1"/>
    </location>
</feature>
<sequence>DWAARVQHLAASCEFGEHFSFAVLDKFVMGFEKGKVKERLFSEDPAKINLGTARDIAQQTITAHHLFDDSSEGLIKSESELYKFSSDRKQTRSKSVSAPCQVCGFNNHSTINCRYKEFKCTWCGKKGHLQKMCEIKKSSLKPKNNVLECNTDVSESNVFNIVVPTQSVPPYYASISISGKSFQAELDSGATFSAMSEELYDQHFSNFSIVNTGETLKCYSNMIVKPKGRCYLPLIYNGTNKTIGFHVVPNGGPLILGRDFLEAFKFKLCQINSICLEDKYKDELVKKYPSVFSNKLGTFTGGKFGLKVKEGTVPIFHNYRSIPFSLKAKVEEELDRLKANGVISPIKYSKWGTPIVPIVKSDGSVRICGDFKVTLNKFLEVDKHPLPRIEDVFYAMQGCKYFSKIDLQHAYQQVVLEEDSRELVTISTHKGLFSYNRLPFGISPAPQLFQKLIETVLAGVSGIAVWQDDIVVGGETKDAHDESLNEVLTRLRDSGLTANINKCSFFTEIDQIFGLYYQRGRAAIR</sequence>
<name>A0A1B6EVL7_9HEMI</name>
<dbReference type="PROSITE" id="PS50158">
    <property type="entry name" value="ZF_CCHC"/>
    <property type="match status" value="1"/>
</dbReference>
<dbReference type="Pfam" id="PF00078">
    <property type="entry name" value="RVT_1"/>
    <property type="match status" value="1"/>
</dbReference>
<dbReference type="SUPFAM" id="SSF50630">
    <property type="entry name" value="Acid proteases"/>
    <property type="match status" value="1"/>
</dbReference>
<evidence type="ECO:0000259" key="2">
    <source>
        <dbReference type="PROSITE" id="PS50158"/>
    </source>
</evidence>
<evidence type="ECO:0008006" key="5">
    <source>
        <dbReference type="Google" id="ProtNLM"/>
    </source>
</evidence>
<dbReference type="CDD" id="cd01647">
    <property type="entry name" value="RT_LTR"/>
    <property type="match status" value="1"/>
</dbReference>
<dbReference type="InterPro" id="IPR021109">
    <property type="entry name" value="Peptidase_aspartic_dom_sf"/>
</dbReference>
<dbReference type="InterPro" id="IPR000477">
    <property type="entry name" value="RT_dom"/>
</dbReference>
<organism evidence="4">
    <name type="scientific">Cuerna arida</name>
    <dbReference type="NCBI Taxonomy" id="1464854"/>
    <lineage>
        <taxon>Eukaryota</taxon>
        <taxon>Metazoa</taxon>
        <taxon>Ecdysozoa</taxon>
        <taxon>Arthropoda</taxon>
        <taxon>Hexapoda</taxon>
        <taxon>Insecta</taxon>
        <taxon>Pterygota</taxon>
        <taxon>Neoptera</taxon>
        <taxon>Paraneoptera</taxon>
        <taxon>Hemiptera</taxon>
        <taxon>Auchenorrhyncha</taxon>
        <taxon>Membracoidea</taxon>
        <taxon>Cicadellidae</taxon>
        <taxon>Cicadellinae</taxon>
        <taxon>Proconiini</taxon>
        <taxon>Cuerna</taxon>
    </lineage>
</organism>
<dbReference type="GO" id="GO:0003676">
    <property type="term" value="F:nucleic acid binding"/>
    <property type="evidence" value="ECO:0007669"/>
    <property type="project" value="InterPro"/>
</dbReference>
<protein>
    <recommendedName>
        <fullName evidence="5">Reverse transcriptase domain-containing protein</fullName>
    </recommendedName>
</protein>
<dbReference type="Gene3D" id="3.10.10.10">
    <property type="entry name" value="HIV Type 1 Reverse Transcriptase, subunit A, domain 1"/>
    <property type="match status" value="1"/>
</dbReference>
<dbReference type="PROSITE" id="PS50878">
    <property type="entry name" value="RT_POL"/>
    <property type="match status" value="1"/>
</dbReference>
<dbReference type="Gene3D" id="2.40.70.10">
    <property type="entry name" value="Acid Proteases"/>
    <property type="match status" value="1"/>
</dbReference>
<keyword evidence="1" id="KW-0862">Zinc</keyword>
<keyword evidence="1" id="KW-0863">Zinc-finger</keyword>
<dbReference type="InterPro" id="IPR043128">
    <property type="entry name" value="Rev_trsase/Diguanyl_cyclase"/>
</dbReference>
<proteinExistence type="predicted"/>
<evidence type="ECO:0000259" key="3">
    <source>
        <dbReference type="PROSITE" id="PS50878"/>
    </source>
</evidence>
<dbReference type="InterPro" id="IPR001878">
    <property type="entry name" value="Znf_CCHC"/>
</dbReference>
<evidence type="ECO:0000256" key="1">
    <source>
        <dbReference type="PROSITE-ProRule" id="PRU00047"/>
    </source>
</evidence>
<gene>
    <name evidence="4" type="ORF">g.3805</name>
</gene>
<dbReference type="EMBL" id="GECZ01027800">
    <property type="protein sequence ID" value="JAS41969.1"/>
    <property type="molecule type" value="Transcribed_RNA"/>
</dbReference>
<dbReference type="InterPro" id="IPR050951">
    <property type="entry name" value="Retrovirus_Pol_polyprotein"/>
</dbReference>
<dbReference type="PANTHER" id="PTHR37984">
    <property type="entry name" value="PROTEIN CBG26694"/>
    <property type="match status" value="1"/>
</dbReference>
<keyword evidence="1" id="KW-0479">Metal-binding</keyword>
<feature type="domain" description="Reverse transcriptase" evidence="3">
    <location>
        <begin position="339"/>
        <end position="517"/>
    </location>
</feature>
<dbReference type="AlphaFoldDB" id="A0A1B6EVL7"/>